<keyword evidence="1" id="KW-0378">Hydrolase</keyword>
<dbReference type="EMBL" id="CP000552">
    <property type="protein sequence ID" value="ABM72594.1"/>
    <property type="molecule type" value="Genomic_DNA"/>
</dbReference>
<name>A2BXT3_PROM5</name>
<dbReference type="InterPro" id="IPR020422">
    <property type="entry name" value="TYR_PHOSPHATASE_DUAL_dom"/>
</dbReference>
<evidence type="ECO:0000259" key="3">
    <source>
        <dbReference type="PROSITE" id="PS50054"/>
    </source>
</evidence>
<reference evidence="5 6" key="1">
    <citation type="journal article" date="2007" name="PLoS Genet.">
        <title>Patterns and implications of gene gain and loss in the evolution of Prochlorococcus.</title>
        <authorList>
            <person name="Kettler G.C."/>
            <person name="Martiny A.C."/>
            <person name="Huang K."/>
            <person name="Zucker J."/>
            <person name="Coleman M.L."/>
            <person name="Rodrigue S."/>
            <person name="Chen F."/>
            <person name="Lapidus A."/>
            <person name="Ferriera S."/>
            <person name="Johnson J."/>
            <person name="Steglich C."/>
            <person name="Church G.M."/>
            <person name="Richardson P."/>
            <person name="Chisholm S.W."/>
        </authorList>
    </citation>
    <scope>NUCLEOTIDE SEQUENCE [LARGE SCALE GENOMIC DNA]</scope>
    <source>
        <strain evidence="5 6">MIT 9515</strain>
    </source>
</reference>
<accession>A2BXT3</accession>
<dbReference type="AlphaFoldDB" id="A2BXT3"/>
<evidence type="ECO:0000259" key="4">
    <source>
        <dbReference type="PROSITE" id="PS50056"/>
    </source>
</evidence>
<dbReference type="PROSITE" id="PS50054">
    <property type="entry name" value="TYR_PHOSPHATASE_DUAL"/>
    <property type="match status" value="1"/>
</dbReference>
<dbReference type="PANTHER" id="PTHR10159:SF519">
    <property type="entry name" value="DUAL SPECIFICITY PROTEIN PHOSPHATASE MPK3"/>
    <property type="match status" value="1"/>
</dbReference>
<dbReference type="Gene3D" id="3.90.190.10">
    <property type="entry name" value="Protein tyrosine phosphatase superfamily"/>
    <property type="match status" value="1"/>
</dbReference>
<dbReference type="KEGG" id="pmc:P9515_13871"/>
<dbReference type="PROSITE" id="PS50056">
    <property type="entry name" value="TYR_PHOSPHATASE_2"/>
    <property type="match status" value="1"/>
</dbReference>
<dbReference type="STRING" id="167542.P9515_13871"/>
<dbReference type="GeneID" id="60201373"/>
<proteinExistence type="predicted"/>
<gene>
    <name evidence="5" type="ordered locus">P9515_13871</name>
</gene>
<dbReference type="RefSeq" id="WP_011820691.1">
    <property type="nucleotide sequence ID" value="NC_008817.1"/>
</dbReference>
<dbReference type="InterPro" id="IPR000340">
    <property type="entry name" value="Dual-sp_phosphatase_cat-dom"/>
</dbReference>
<evidence type="ECO:0000256" key="2">
    <source>
        <dbReference type="ARBA" id="ARBA00022912"/>
    </source>
</evidence>
<dbReference type="Proteomes" id="UP000001589">
    <property type="component" value="Chromosome"/>
</dbReference>
<feature type="domain" description="Tyrosine specific protein phosphatases" evidence="4">
    <location>
        <begin position="79"/>
        <end position="143"/>
    </location>
</feature>
<dbReference type="GO" id="GO:0004721">
    <property type="term" value="F:phosphoprotein phosphatase activity"/>
    <property type="evidence" value="ECO:0007669"/>
    <property type="project" value="UniProtKB-KW"/>
</dbReference>
<dbReference type="SMART" id="SM00195">
    <property type="entry name" value="DSPc"/>
    <property type="match status" value="1"/>
</dbReference>
<dbReference type="InterPro" id="IPR029021">
    <property type="entry name" value="Prot-tyrosine_phosphatase-like"/>
</dbReference>
<protein>
    <submittedName>
        <fullName evidence="5">Uncharacterized protein</fullName>
    </submittedName>
</protein>
<dbReference type="eggNOG" id="COG2453">
    <property type="taxonomic scope" value="Bacteria"/>
</dbReference>
<keyword evidence="2" id="KW-0904">Protein phosphatase</keyword>
<dbReference type="CDD" id="cd14498">
    <property type="entry name" value="DSP"/>
    <property type="match status" value="1"/>
</dbReference>
<sequence length="148" mass="17108">MKKRFKLDWVLSNELAVGPAPLKKSHFEYLADKNIKSILNLCNEEEAPINEDFKSIFNFKRFTLPDHKVNKEIEIHEIKEIINIIESLKTTGAVYVHCFAGVERSPLICMAWLISKHKLSPQRSLDYLMEVHKGSNPLPSQYKLLSDI</sequence>
<dbReference type="InterPro" id="IPR000387">
    <property type="entry name" value="Tyr_Pase_dom"/>
</dbReference>
<evidence type="ECO:0000256" key="1">
    <source>
        <dbReference type="ARBA" id="ARBA00022801"/>
    </source>
</evidence>
<feature type="domain" description="Tyrosine-protein phosphatase" evidence="3">
    <location>
        <begin position="4"/>
        <end position="148"/>
    </location>
</feature>
<dbReference type="OrthoDB" id="556386at2"/>
<organism evidence="5 6">
    <name type="scientific">Prochlorococcus marinus (strain MIT 9515)</name>
    <dbReference type="NCBI Taxonomy" id="167542"/>
    <lineage>
        <taxon>Bacteria</taxon>
        <taxon>Bacillati</taxon>
        <taxon>Cyanobacteriota</taxon>
        <taxon>Cyanophyceae</taxon>
        <taxon>Synechococcales</taxon>
        <taxon>Prochlorococcaceae</taxon>
        <taxon>Prochlorococcus</taxon>
    </lineage>
</organism>
<dbReference type="SUPFAM" id="SSF52799">
    <property type="entry name" value="(Phosphotyrosine protein) phosphatases II"/>
    <property type="match status" value="1"/>
</dbReference>
<evidence type="ECO:0000313" key="5">
    <source>
        <dbReference type="EMBL" id="ABM72594.1"/>
    </source>
</evidence>
<dbReference type="HOGENOM" id="CLU_047330_4_0_3"/>
<dbReference type="PANTHER" id="PTHR10159">
    <property type="entry name" value="DUAL SPECIFICITY PROTEIN PHOSPHATASE"/>
    <property type="match status" value="1"/>
</dbReference>
<dbReference type="PROSITE" id="PS00383">
    <property type="entry name" value="TYR_PHOSPHATASE_1"/>
    <property type="match status" value="1"/>
</dbReference>
<evidence type="ECO:0000313" key="6">
    <source>
        <dbReference type="Proteomes" id="UP000001589"/>
    </source>
</evidence>
<dbReference type="InterPro" id="IPR016130">
    <property type="entry name" value="Tyr_Pase_AS"/>
</dbReference>
<dbReference type="GO" id="GO:0005737">
    <property type="term" value="C:cytoplasm"/>
    <property type="evidence" value="ECO:0007669"/>
    <property type="project" value="TreeGrafter"/>
</dbReference>
<dbReference type="Pfam" id="PF00782">
    <property type="entry name" value="DSPc"/>
    <property type="match status" value="1"/>
</dbReference>